<gene>
    <name evidence="1" type="ORF">J2Z28_002450</name>
</gene>
<comment type="caution">
    <text evidence="1">The sequence shown here is derived from an EMBL/GenBank/DDBJ whole genome shotgun (WGS) entry which is preliminary data.</text>
</comment>
<reference evidence="1 2" key="1">
    <citation type="submission" date="2021-03" db="EMBL/GenBank/DDBJ databases">
        <title>Genomic Encyclopedia of Type Strains, Phase IV (KMG-IV): sequencing the most valuable type-strain genomes for metagenomic binning, comparative biology and taxonomic classification.</title>
        <authorList>
            <person name="Goeker M."/>
        </authorList>
    </citation>
    <scope>NUCLEOTIDE SEQUENCE [LARGE SCALE GENOMIC DNA]</scope>
    <source>
        <strain evidence="1 2">DSM 21292</strain>
    </source>
</reference>
<evidence type="ECO:0000313" key="1">
    <source>
        <dbReference type="EMBL" id="MBP2245832.1"/>
    </source>
</evidence>
<dbReference type="RefSeq" id="WP_211082645.1">
    <property type="nucleotide sequence ID" value="NZ_JAGIKV010000007.1"/>
</dbReference>
<sequence>MKIILPINRNIPYGGMLRDMNRIVAITSNSLALPWYINNFIPQLMYDTFNIHCYDAENTYEIFNIYDEVAEFKLLEIGDDLQSIIESLKKEEYVLVNWDRYYVKQSNDYLKKHQYQEALIYGFDSGKNSFNYHESLINNKDYDTSEIAYDDLYLALRQSLEKTQQMEARNWQFAFSHPFSSFSIKKQFPKLNLRKMYHNFYTQLQGAEIEFSYGGNVKKKYYSGMMIFKGLQTLLNDLENNESLERYNQAIWSIKIFSQHMKSHEVRFKYVMEQNYIFFEQDIFDQIELVSRKLMIFFSLLRKYAVTLSKIDLSRARELLIEIKELYLLFLKRANILIENAIVNTKNNYGDE</sequence>
<organism evidence="1 2">
    <name type="scientific">Paenibacillus xylanexedens</name>
    <dbReference type="NCBI Taxonomy" id="528191"/>
    <lineage>
        <taxon>Bacteria</taxon>
        <taxon>Bacillati</taxon>
        <taxon>Bacillota</taxon>
        <taxon>Bacilli</taxon>
        <taxon>Bacillales</taxon>
        <taxon>Paenibacillaceae</taxon>
        <taxon>Paenibacillus</taxon>
    </lineage>
</organism>
<proteinExistence type="predicted"/>
<protein>
    <recommendedName>
        <fullName evidence="3">Butirosin biosynthesis protein H N-terminal domain-containing protein</fullName>
    </recommendedName>
</protein>
<dbReference type="Proteomes" id="UP000810207">
    <property type="component" value="Unassembled WGS sequence"/>
</dbReference>
<keyword evidence="2" id="KW-1185">Reference proteome</keyword>
<name>A0ABS4RSH0_PAEXY</name>
<dbReference type="EMBL" id="JAGIKV010000007">
    <property type="protein sequence ID" value="MBP2245832.1"/>
    <property type="molecule type" value="Genomic_DNA"/>
</dbReference>
<accession>A0ABS4RSH0</accession>
<evidence type="ECO:0000313" key="2">
    <source>
        <dbReference type="Proteomes" id="UP000810207"/>
    </source>
</evidence>
<evidence type="ECO:0008006" key="3">
    <source>
        <dbReference type="Google" id="ProtNLM"/>
    </source>
</evidence>